<dbReference type="PRINTS" id="PR00081">
    <property type="entry name" value="GDHRDH"/>
</dbReference>
<evidence type="ECO:0000256" key="7">
    <source>
        <dbReference type="ARBA" id="ARBA00023098"/>
    </source>
</evidence>
<gene>
    <name evidence="14" type="ORF">QE152_g26983</name>
</gene>
<evidence type="ECO:0000256" key="13">
    <source>
        <dbReference type="SAM" id="Phobius"/>
    </source>
</evidence>
<proteinExistence type="inferred from homology"/>
<dbReference type="EMBL" id="JASPKY010000321">
    <property type="protein sequence ID" value="KAK9708781.1"/>
    <property type="molecule type" value="Genomic_DNA"/>
</dbReference>
<keyword evidence="7" id="KW-0443">Lipid metabolism</keyword>
<evidence type="ECO:0000256" key="10">
    <source>
        <dbReference type="ARBA" id="ARBA00068717"/>
    </source>
</evidence>
<dbReference type="GO" id="GO:0052650">
    <property type="term" value="F:all-trans-retinol dehydrogenase (NADP+) activity"/>
    <property type="evidence" value="ECO:0007669"/>
    <property type="project" value="UniProtKB-ARBA"/>
</dbReference>
<keyword evidence="3 13" id="KW-0812">Transmembrane</keyword>
<comment type="similarity">
    <text evidence="2 12">Belongs to the short-chain dehydrogenases/reductases (SDR) family.</text>
</comment>
<keyword evidence="5 13" id="KW-1133">Transmembrane helix</keyword>
<evidence type="ECO:0000256" key="4">
    <source>
        <dbReference type="ARBA" id="ARBA00022857"/>
    </source>
</evidence>
<dbReference type="CDD" id="cd05339">
    <property type="entry name" value="17beta-HSDXI-like_SDR_c"/>
    <property type="match status" value="1"/>
</dbReference>
<dbReference type="InterPro" id="IPR002347">
    <property type="entry name" value="SDR_fam"/>
</dbReference>
<keyword evidence="6" id="KW-0560">Oxidoreductase</keyword>
<dbReference type="PRINTS" id="PR00080">
    <property type="entry name" value="SDRFAMILY"/>
</dbReference>
<evidence type="ECO:0000313" key="14">
    <source>
        <dbReference type="EMBL" id="KAK9708781.1"/>
    </source>
</evidence>
<dbReference type="GO" id="GO:0016020">
    <property type="term" value="C:membrane"/>
    <property type="evidence" value="ECO:0007669"/>
    <property type="project" value="UniProtKB-SubCell"/>
</dbReference>
<dbReference type="Gene3D" id="3.40.50.720">
    <property type="entry name" value="NAD(P)-binding Rossmann-like Domain"/>
    <property type="match status" value="1"/>
</dbReference>
<dbReference type="GO" id="GO:0005811">
    <property type="term" value="C:lipid droplet"/>
    <property type="evidence" value="ECO:0007669"/>
    <property type="project" value="TreeGrafter"/>
</dbReference>
<evidence type="ECO:0000256" key="6">
    <source>
        <dbReference type="ARBA" id="ARBA00023002"/>
    </source>
</evidence>
<accession>A0AAW1JV08</accession>
<dbReference type="SUPFAM" id="SSF51735">
    <property type="entry name" value="NAD(P)-binding Rossmann-fold domains"/>
    <property type="match status" value="1"/>
</dbReference>
<dbReference type="Pfam" id="PF00106">
    <property type="entry name" value="adh_short"/>
    <property type="match status" value="1"/>
</dbReference>
<evidence type="ECO:0000256" key="8">
    <source>
        <dbReference type="ARBA" id="ARBA00023136"/>
    </source>
</evidence>
<evidence type="ECO:0000313" key="15">
    <source>
        <dbReference type="Proteomes" id="UP001458880"/>
    </source>
</evidence>
<organism evidence="14 15">
    <name type="scientific">Popillia japonica</name>
    <name type="common">Japanese beetle</name>
    <dbReference type="NCBI Taxonomy" id="7064"/>
    <lineage>
        <taxon>Eukaryota</taxon>
        <taxon>Metazoa</taxon>
        <taxon>Ecdysozoa</taxon>
        <taxon>Arthropoda</taxon>
        <taxon>Hexapoda</taxon>
        <taxon>Insecta</taxon>
        <taxon>Pterygota</taxon>
        <taxon>Neoptera</taxon>
        <taxon>Endopterygota</taxon>
        <taxon>Coleoptera</taxon>
        <taxon>Polyphaga</taxon>
        <taxon>Scarabaeiformia</taxon>
        <taxon>Scarabaeidae</taxon>
        <taxon>Rutelinae</taxon>
        <taxon>Popillia</taxon>
    </lineage>
</organism>
<sequence>MTDFSKIFTIIVNVFGIVLFAILEVLRVLISLLIPASYEPVKTVAGEIILITGAANGLGRELAVKLANRGAKIVLWDIDVKDVTNCKIDICLEKTYKFIKDSGGVVYRYKCDLRKREDVYQTAEEVKKDVGDVSILINNAGVVSGYWILDIPDHLIQRTFEVNSMALFWTVKAFMPKMIEKNRGHVVTIGSMAGHMASPKLSDYCASKYAAFGFDEGLRLDLAVKGITGVKTTIICPNFIADTGICNEVITNFRKLTVEEVVDRTILAILREEVIVMLPLILRLTFWFKWLGPWSVVQKIILGMITDPMPKPGSCVTY</sequence>
<reference evidence="14 15" key="1">
    <citation type="journal article" date="2024" name="BMC Genomics">
        <title>De novo assembly and annotation of Popillia japonica's genome with initial clues to its potential as an invasive pest.</title>
        <authorList>
            <person name="Cucini C."/>
            <person name="Boschi S."/>
            <person name="Funari R."/>
            <person name="Cardaioli E."/>
            <person name="Iannotti N."/>
            <person name="Marturano G."/>
            <person name="Paoli F."/>
            <person name="Bruttini M."/>
            <person name="Carapelli A."/>
            <person name="Frati F."/>
            <person name="Nardi F."/>
        </authorList>
    </citation>
    <scope>NUCLEOTIDE SEQUENCE [LARGE SCALE GENOMIC DNA]</scope>
    <source>
        <strain evidence="14">DMR45628</strain>
    </source>
</reference>
<evidence type="ECO:0000256" key="12">
    <source>
        <dbReference type="RuleBase" id="RU000363"/>
    </source>
</evidence>
<comment type="function">
    <text evidence="9">Catalyzes the reduction of all-trans-retinal to all-trans-retinol in the presence of NADPH.</text>
</comment>
<dbReference type="FunFam" id="3.40.50.720:FF:000131">
    <property type="entry name" value="Short-chain dehydrogenase/reductase 3"/>
    <property type="match status" value="1"/>
</dbReference>
<dbReference type="Proteomes" id="UP001458880">
    <property type="component" value="Unassembled WGS sequence"/>
</dbReference>
<comment type="subcellular location">
    <subcellularLocation>
        <location evidence="1">Membrane</location>
        <topology evidence="1">Multi-pass membrane protein</topology>
    </subcellularLocation>
</comment>
<comment type="caution">
    <text evidence="14">The sequence shown here is derived from an EMBL/GenBank/DDBJ whole genome shotgun (WGS) entry which is preliminary data.</text>
</comment>
<dbReference type="AlphaFoldDB" id="A0AAW1JV08"/>
<keyword evidence="8 13" id="KW-0472">Membrane</keyword>
<evidence type="ECO:0000256" key="11">
    <source>
        <dbReference type="ARBA" id="ARBA00082544"/>
    </source>
</evidence>
<name>A0AAW1JV08_POPJA</name>
<dbReference type="InterPro" id="IPR036291">
    <property type="entry name" value="NAD(P)-bd_dom_sf"/>
</dbReference>
<dbReference type="PANTHER" id="PTHR24322">
    <property type="entry name" value="PKSB"/>
    <property type="match status" value="1"/>
</dbReference>
<protein>
    <recommendedName>
        <fullName evidence="10">Short-chain dehydrogenase/reductase 3</fullName>
    </recommendedName>
    <alternativeName>
        <fullName evidence="11">Retinal short-chain dehydrogenase/reductase 1</fullName>
    </alternativeName>
</protein>
<evidence type="ECO:0000256" key="5">
    <source>
        <dbReference type="ARBA" id="ARBA00022989"/>
    </source>
</evidence>
<keyword evidence="15" id="KW-1185">Reference proteome</keyword>
<evidence type="ECO:0000256" key="1">
    <source>
        <dbReference type="ARBA" id="ARBA00004141"/>
    </source>
</evidence>
<feature type="transmembrane region" description="Helical" evidence="13">
    <location>
        <begin position="7"/>
        <end position="34"/>
    </location>
</feature>
<evidence type="ECO:0000256" key="2">
    <source>
        <dbReference type="ARBA" id="ARBA00006484"/>
    </source>
</evidence>
<dbReference type="PANTHER" id="PTHR24322:SF748">
    <property type="entry name" value="FI23927P1-RELATED"/>
    <property type="match status" value="1"/>
</dbReference>
<evidence type="ECO:0000256" key="9">
    <source>
        <dbReference type="ARBA" id="ARBA00059620"/>
    </source>
</evidence>
<evidence type="ECO:0000256" key="3">
    <source>
        <dbReference type="ARBA" id="ARBA00022692"/>
    </source>
</evidence>
<keyword evidence="4" id="KW-0521">NADP</keyword>